<name>A0ABD1LVU4_9FABA</name>
<protein>
    <submittedName>
        <fullName evidence="1">Uncharacterized protein</fullName>
    </submittedName>
</protein>
<evidence type="ECO:0000313" key="1">
    <source>
        <dbReference type="EMBL" id="KAL2327657.1"/>
    </source>
</evidence>
<dbReference type="EMBL" id="JBGMDY010000007">
    <property type="protein sequence ID" value="KAL2327657.1"/>
    <property type="molecule type" value="Genomic_DNA"/>
</dbReference>
<sequence>MEANLVADIVHASTTGLCRNKWLCVGGLGNKTFIEVQLLDLIINNKCYKRSPSNYLVTVFNYHVKSHVRRINIWIPYSLVLQRFLSCAHFSDFVKLAVFILSARNSISCVLMTSEKHPLEINTCFVAPNLAHNTTSIIQ</sequence>
<accession>A0ABD1LVU4</accession>
<keyword evidence="2" id="KW-1185">Reference proteome</keyword>
<reference evidence="1 2" key="1">
    <citation type="submission" date="2024-08" db="EMBL/GenBank/DDBJ databases">
        <title>Insights into the chromosomal genome structure of Flemingia macrophylla.</title>
        <authorList>
            <person name="Ding Y."/>
            <person name="Zhao Y."/>
            <person name="Bi W."/>
            <person name="Wu M."/>
            <person name="Zhao G."/>
            <person name="Gong Y."/>
            <person name="Li W."/>
            <person name="Zhang P."/>
        </authorList>
    </citation>
    <scope>NUCLEOTIDE SEQUENCE [LARGE SCALE GENOMIC DNA]</scope>
    <source>
        <strain evidence="1">DYQJB</strain>
        <tissue evidence="1">Leaf</tissue>
    </source>
</reference>
<dbReference type="AlphaFoldDB" id="A0ABD1LVU4"/>
<dbReference type="Proteomes" id="UP001603857">
    <property type="component" value="Unassembled WGS sequence"/>
</dbReference>
<comment type="caution">
    <text evidence="1">The sequence shown here is derived from an EMBL/GenBank/DDBJ whole genome shotgun (WGS) entry which is preliminary data.</text>
</comment>
<organism evidence="1 2">
    <name type="scientific">Flemingia macrophylla</name>
    <dbReference type="NCBI Taxonomy" id="520843"/>
    <lineage>
        <taxon>Eukaryota</taxon>
        <taxon>Viridiplantae</taxon>
        <taxon>Streptophyta</taxon>
        <taxon>Embryophyta</taxon>
        <taxon>Tracheophyta</taxon>
        <taxon>Spermatophyta</taxon>
        <taxon>Magnoliopsida</taxon>
        <taxon>eudicotyledons</taxon>
        <taxon>Gunneridae</taxon>
        <taxon>Pentapetalae</taxon>
        <taxon>rosids</taxon>
        <taxon>fabids</taxon>
        <taxon>Fabales</taxon>
        <taxon>Fabaceae</taxon>
        <taxon>Papilionoideae</taxon>
        <taxon>50 kb inversion clade</taxon>
        <taxon>NPAAA clade</taxon>
        <taxon>indigoferoid/millettioid clade</taxon>
        <taxon>Phaseoleae</taxon>
        <taxon>Flemingia</taxon>
    </lineage>
</organism>
<gene>
    <name evidence="1" type="ORF">Fmac_021084</name>
</gene>
<evidence type="ECO:0000313" key="2">
    <source>
        <dbReference type="Proteomes" id="UP001603857"/>
    </source>
</evidence>
<proteinExistence type="predicted"/>